<dbReference type="InterPro" id="IPR037271">
    <property type="entry name" value="PSII_PsbI_sf"/>
</dbReference>
<feature type="transmembrane region" description="Helical" evidence="9">
    <location>
        <begin position="6"/>
        <end position="25"/>
    </location>
</feature>
<dbReference type="EMBL" id="QBML01000018">
    <property type="protein sequence ID" value="PZO39441.1"/>
    <property type="molecule type" value="Genomic_DNA"/>
</dbReference>
<sequence length="38" mass="4377">MLTLKIVVYITVIFFISLFVFGFLNSDPSRNPGNRDLE</sequence>
<evidence type="ECO:0000256" key="7">
    <source>
        <dbReference type="ARBA" id="ARBA00023136"/>
    </source>
</evidence>
<dbReference type="Pfam" id="PF02532">
    <property type="entry name" value="PsbI"/>
    <property type="match status" value="1"/>
</dbReference>
<keyword evidence="3 9" id="KW-0602">Photosynthesis</keyword>
<dbReference type="InterPro" id="IPR003686">
    <property type="entry name" value="PSII_PsbI"/>
</dbReference>
<name>A0A2W4XVU2_9CYAN</name>
<reference evidence="10 11" key="2">
    <citation type="submission" date="2018-06" db="EMBL/GenBank/DDBJ databases">
        <title>Metagenomic assembly of (sub)arctic Cyanobacteria and their associated microbiome from non-axenic cultures.</title>
        <authorList>
            <person name="Baurain D."/>
        </authorList>
    </citation>
    <scope>NUCLEOTIDE SEQUENCE [LARGE SCALE GENOMIC DNA]</scope>
    <source>
        <strain evidence="10">ULC066bin1</strain>
    </source>
</reference>
<dbReference type="PANTHER" id="PTHR35772:SF1">
    <property type="entry name" value="PHOTOSYSTEM II REACTION CENTER PROTEIN I"/>
    <property type="match status" value="1"/>
</dbReference>
<comment type="subcellular location">
    <subcellularLocation>
        <location evidence="9">Cellular thylakoid membrane</location>
        <topology evidence="9">Single-pass membrane protein</topology>
    </subcellularLocation>
    <subcellularLocation>
        <location evidence="1">Membrane</location>
        <topology evidence="1">Single-pass membrane protein</topology>
    </subcellularLocation>
</comment>
<evidence type="ECO:0000256" key="9">
    <source>
        <dbReference type="HAMAP-Rule" id="MF_01316"/>
    </source>
</evidence>
<dbReference type="SUPFAM" id="SSF161041">
    <property type="entry name" value="Photosystem II reaction center protein I, PsbI"/>
    <property type="match status" value="1"/>
</dbReference>
<evidence type="ECO:0000256" key="6">
    <source>
        <dbReference type="ARBA" id="ARBA00023078"/>
    </source>
</evidence>
<dbReference type="Proteomes" id="UP000249467">
    <property type="component" value="Unassembled WGS sequence"/>
</dbReference>
<keyword evidence="7 9" id="KW-0472">Membrane</keyword>
<accession>A0A2W4XVU2</accession>
<comment type="function">
    <text evidence="9">One of the components of the core complex of photosystem II (PSII), required for its stability and/or assembly. PSII is a light-driven water:plastoquinone oxidoreductase that uses light energy to abstract electrons from H(2)O, generating O(2) and a proton gradient subsequently used for ATP formation. It consists of a core antenna complex that captures photons, and an electron transfer chain that converts photonic excitation into a charge separation.</text>
</comment>
<dbReference type="AlphaFoldDB" id="A0A2W4XVU2"/>
<comment type="similarity">
    <text evidence="9">Belongs to the PsbI family.</text>
</comment>
<evidence type="ECO:0000256" key="3">
    <source>
        <dbReference type="ARBA" id="ARBA00022531"/>
    </source>
</evidence>
<dbReference type="NCBIfam" id="NF002735">
    <property type="entry name" value="PRK02655.1"/>
    <property type="match status" value="1"/>
</dbReference>
<evidence type="ECO:0000256" key="1">
    <source>
        <dbReference type="ARBA" id="ARBA00004167"/>
    </source>
</evidence>
<keyword evidence="5 9" id="KW-1133">Transmembrane helix</keyword>
<dbReference type="GO" id="GO:0031676">
    <property type="term" value="C:plasma membrane-derived thylakoid membrane"/>
    <property type="evidence" value="ECO:0007669"/>
    <property type="project" value="UniProtKB-SubCell"/>
</dbReference>
<keyword evidence="2 9" id="KW-0674">Reaction center</keyword>
<comment type="caution">
    <text evidence="10">The sequence shown here is derived from an EMBL/GenBank/DDBJ whole genome shotgun (WGS) entry which is preliminary data.</text>
</comment>
<reference evidence="10 11" key="1">
    <citation type="submission" date="2018-04" db="EMBL/GenBank/DDBJ databases">
        <authorList>
            <person name="Go L.Y."/>
            <person name="Mitchell J.A."/>
        </authorList>
    </citation>
    <scope>NUCLEOTIDE SEQUENCE [LARGE SCALE GENOMIC DNA]</scope>
    <source>
        <strain evidence="10">ULC066bin1</strain>
    </source>
</reference>
<dbReference type="GO" id="GO:0015979">
    <property type="term" value="P:photosynthesis"/>
    <property type="evidence" value="ECO:0007669"/>
    <property type="project" value="UniProtKB-UniRule"/>
</dbReference>
<protein>
    <recommendedName>
        <fullName evidence="9">Photosystem II reaction center protein I</fullName>
        <shortName evidence="9">PSII-I</shortName>
    </recommendedName>
    <alternativeName>
        <fullName evidence="9">PSII 4.4 kDa protein</fullName>
    </alternativeName>
</protein>
<dbReference type="HAMAP" id="MF_01316">
    <property type="entry name" value="PSII_PsbI"/>
    <property type="match status" value="1"/>
</dbReference>
<evidence type="ECO:0000256" key="5">
    <source>
        <dbReference type="ARBA" id="ARBA00022989"/>
    </source>
</evidence>
<evidence type="ECO:0000256" key="8">
    <source>
        <dbReference type="ARBA" id="ARBA00023276"/>
    </source>
</evidence>
<keyword evidence="8 9" id="KW-0604">Photosystem II</keyword>
<evidence type="ECO:0000256" key="4">
    <source>
        <dbReference type="ARBA" id="ARBA00022692"/>
    </source>
</evidence>
<dbReference type="PANTHER" id="PTHR35772">
    <property type="entry name" value="PHOTOSYSTEM II REACTION CENTER PROTEIN I"/>
    <property type="match status" value="1"/>
</dbReference>
<keyword evidence="4 9" id="KW-0812">Transmembrane</keyword>
<proteinExistence type="inferred from homology"/>
<dbReference type="GO" id="GO:0009539">
    <property type="term" value="C:photosystem II reaction center"/>
    <property type="evidence" value="ECO:0007669"/>
    <property type="project" value="InterPro"/>
</dbReference>
<comment type="subunit">
    <text evidence="9">PSII is composed of 1 copy each of membrane proteins PsbA, PsbB, PsbC, PsbD, PsbE, PsbF, PsbH, PsbI, PsbJ, PsbK, PsbL, PsbM, PsbT, PsbX, PsbY, PsbZ, Psb30/Ycf12, peripheral proteins PsbO, CyanoQ (PsbQ), PsbU, PsbV and a large number of cofactors. It forms dimeric complexes.</text>
</comment>
<organism evidence="10 11">
    <name type="scientific">Pseudanabaena frigida</name>
    <dbReference type="NCBI Taxonomy" id="945775"/>
    <lineage>
        <taxon>Bacteria</taxon>
        <taxon>Bacillati</taxon>
        <taxon>Cyanobacteriota</taxon>
        <taxon>Cyanophyceae</taxon>
        <taxon>Pseudanabaenales</taxon>
        <taxon>Pseudanabaenaceae</taxon>
        <taxon>Pseudanabaena</taxon>
    </lineage>
</organism>
<evidence type="ECO:0000313" key="11">
    <source>
        <dbReference type="Proteomes" id="UP000249467"/>
    </source>
</evidence>
<gene>
    <name evidence="9" type="primary">psbI</name>
    <name evidence="10" type="ORF">DCF19_14385</name>
</gene>
<evidence type="ECO:0000313" key="10">
    <source>
        <dbReference type="EMBL" id="PZO39441.1"/>
    </source>
</evidence>
<keyword evidence="6 9" id="KW-0793">Thylakoid</keyword>
<evidence type="ECO:0000256" key="2">
    <source>
        <dbReference type="ARBA" id="ARBA00022469"/>
    </source>
</evidence>